<dbReference type="PANTHER" id="PTHR45712">
    <property type="entry name" value="AGAP008170-PA"/>
    <property type="match status" value="1"/>
</dbReference>
<feature type="transmembrane region" description="Helical" evidence="3">
    <location>
        <begin position="636"/>
        <end position="661"/>
    </location>
</feature>
<reference evidence="5" key="2">
    <citation type="submission" date="2025-09" db="UniProtKB">
        <authorList>
            <consortium name="Ensembl"/>
        </authorList>
    </citation>
    <scope>IDENTIFICATION</scope>
</reference>
<keyword evidence="1" id="KW-0433">Leucine-rich repeat</keyword>
<feature type="signal peptide" evidence="4">
    <location>
        <begin position="1"/>
        <end position="25"/>
    </location>
</feature>
<accession>A0A3B4BB13</accession>
<dbReference type="Pfam" id="PF00560">
    <property type="entry name" value="LRR_1"/>
    <property type="match status" value="1"/>
</dbReference>
<dbReference type="Pfam" id="PF13306">
    <property type="entry name" value="LRR_5"/>
    <property type="match status" value="1"/>
</dbReference>
<dbReference type="SUPFAM" id="SSF52058">
    <property type="entry name" value="L domain-like"/>
    <property type="match status" value="1"/>
</dbReference>
<proteinExistence type="predicted"/>
<evidence type="ECO:0008006" key="7">
    <source>
        <dbReference type="Google" id="ProtNLM"/>
    </source>
</evidence>
<dbReference type="STRING" id="409849.ENSPMGP00000025679"/>
<evidence type="ECO:0000313" key="5">
    <source>
        <dbReference type="Ensembl" id="ENSPMGP00000025679.1"/>
    </source>
</evidence>
<dbReference type="Gene3D" id="3.80.10.10">
    <property type="entry name" value="Ribonuclease Inhibitor"/>
    <property type="match status" value="6"/>
</dbReference>
<dbReference type="InterPro" id="IPR001611">
    <property type="entry name" value="Leu-rich_rpt"/>
</dbReference>
<feature type="chain" id="PRO_5017231312" description="Negative regulator of reactive oxygen species" evidence="4">
    <location>
        <begin position="26"/>
        <end position="680"/>
    </location>
</feature>
<keyword evidence="6" id="KW-1185">Reference proteome</keyword>
<dbReference type="Ensembl" id="ENSPMGT00000027351.1">
    <property type="protein sequence ID" value="ENSPMGP00000025679.1"/>
    <property type="gene ID" value="ENSPMGG00000020733.1"/>
</dbReference>
<keyword evidence="4" id="KW-0732">Signal</keyword>
<dbReference type="SUPFAM" id="SSF52047">
    <property type="entry name" value="RNI-like"/>
    <property type="match status" value="1"/>
</dbReference>
<protein>
    <recommendedName>
        <fullName evidence="7">Negative regulator of reactive oxygen species</fullName>
    </recommendedName>
</protein>
<organism evidence="5 6">
    <name type="scientific">Periophthalmus magnuspinnatus</name>
    <dbReference type="NCBI Taxonomy" id="409849"/>
    <lineage>
        <taxon>Eukaryota</taxon>
        <taxon>Metazoa</taxon>
        <taxon>Chordata</taxon>
        <taxon>Craniata</taxon>
        <taxon>Vertebrata</taxon>
        <taxon>Euteleostomi</taxon>
        <taxon>Actinopterygii</taxon>
        <taxon>Neopterygii</taxon>
        <taxon>Teleostei</taxon>
        <taxon>Neoteleostei</taxon>
        <taxon>Acanthomorphata</taxon>
        <taxon>Gobiaria</taxon>
        <taxon>Gobiiformes</taxon>
        <taxon>Gobioidei</taxon>
        <taxon>Gobiidae</taxon>
        <taxon>Oxudercinae</taxon>
        <taxon>Periophthalmus</taxon>
    </lineage>
</organism>
<dbReference type="InterPro" id="IPR026906">
    <property type="entry name" value="LRR_5"/>
</dbReference>
<evidence type="ECO:0000256" key="3">
    <source>
        <dbReference type="SAM" id="Phobius"/>
    </source>
</evidence>
<evidence type="ECO:0000256" key="1">
    <source>
        <dbReference type="ARBA" id="ARBA00022614"/>
    </source>
</evidence>
<dbReference type="PROSITE" id="PS51450">
    <property type="entry name" value="LRR"/>
    <property type="match status" value="3"/>
</dbReference>
<dbReference type="GO" id="GO:0005615">
    <property type="term" value="C:extracellular space"/>
    <property type="evidence" value="ECO:0007669"/>
    <property type="project" value="TreeGrafter"/>
</dbReference>
<dbReference type="PANTHER" id="PTHR45712:SF22">
    <property type="entry name" value="INSULIN-LIKE GROWTH FACTOR-BINDING PROTEIN COMPLEX ACID LABILE SUBUNIT"/>
    <property type="match status" value="1"/>
</dbReference>
<dbReference type="InterPro" id="IPR003591">
    <property type="entry name" value="Leu-rich_rpt_typical-subtyp"/>
</dbReference>
<evidence type="ECO:0000313" key="6">
    <source>
        <dbReference type="Proteomes" id="UP000261520"/>
    </source>
</evidence>
<reference evidence="5" key="1">
    <citation type="submission" date="2025-08" db="UniProtKB">
        <authorList>
            <consortium name="Ensembl"/>
        </authorList>
    </citation>
    <scope>IDENTIFICATION</scope>
</reference>
<dbReference type="InterPro" id="IPR050333">
    <property type="entry name" value="SLRP"/>
</dbReference>
<evidence type="ECO:0000256" key="2">
    <source>
        <dbReference type="ARBA" id="ARBA00022737"/>
    </source>
</evidence>
<dbReference type="Proteomes" id="UP000261520">
    <property type="component" value="Unplaced"/>
</dbReference>
<dbReference type="Pfam" id="PF13855">
    <property type="entry name" value="LRR_8"/>
    <property type="match status" value="3"/>
</dbReference>
<evidence type="ECO:0000256" key="4">
    <source>
        <dbReference type="SAM" id="SignalP"/>
    </source>
</evidence>
<name>A0A3B4BB13_9GOBI</name>
<sequence length="680" mass="77771">MPLRGFTPLLLWILPVWRVLTPVNAHPPLSRCHLMQNTAVCNDRRLSSVPADLSQNIEELQLHQNHITTLTDDSLRRYPALRTLSLACNELTTIQSAAFRDSHVLTSLNFANNSLSVGFHESGAALNELRTLQSLDLSENKLDEEMVGVLLGNLTSVERLNLSGNVIQRLDEDIFRRLHRLTELDLQRNFLFEIDNAFHGNHKLQRLNLAFNSLPCLTDFHLTQLQVLNASNNLIDWFISRQDVNETFQLETLDLSHNNLLFFPFLPTRSHLQNLYLSDNRLSFYEHLDNSTNPNITTTVEFYNLKNYAANVTAQLWQEDLHGDVSSLLILDLRGNHVTYFPQGFIQKMPLLSRLKMSVNCLEKLNFTSERFSGSLYELDVSRNELNHVQASDDDLRTLGNLTYFNLSQNNLSFLPTRLFPSLLNLRSVDLSYNDIDVCVEEPVNNFSRCVDWKHVRNLKQLYLKSCNIKNIPNSAFSGMSLTHLELSENPGLNVEQSLQTLWTTLQHLGLGNTKIQNFDFSEFQSLKSLNISSNSLSQFPTSLRQIGLKSLDLRDNVLSTIPADQAGALATTLTTVYLTGNSFNCCQTEWFRTFEKQETLNIADKSDIKCVDFFRRTHFVERFDPSLCFVQTEPLFWYIVLFVPVCVSFVGISVILLLTVKPKVLENSIKKKCLKPTPY</sequence>
<dbReference type="InterPro" id="IPR032675">
    <property type="entry name" value="LRR_dom_sf"/>
</dbReference>
<dbReference type="AlphaFoldDB" id="A0A3B4BB13"/>
<keyword evidence="3" id="KW-0472">Membrane</keyword>
<keyword evidence="3" id="KW-0812">Transmembrane</keyword>
<keyword evidence="3" id="KW-1133">Transmembrane helix</keyword>
<keyword evidence="2" id="KW-0677">Repeat</keyword>
<dbReference type="SMART" id="SM00369">
    <property type="entry name" value="LRR_TYP"/>
    <property type="match status" value="11"/>
</dbReference>